<dbReference type="Proteomes" id="UP000640426">
    <property type="component" value="Unassembled WGS sequence"/>
</dbReference>
<evidence type="ECO:0000313" key="1">
    <source>
        <dbReference type="EMBL" id="MBJ6123460.1"/>
    </source>
</evidence>
<gene>
    <name evidence="1" type="ORF">JAO74_16865</name>
</gene>
<keyword evidence="2" id="KW-1185">Reference proteome</keyword>
<sequence length="113" mass="12752">MSAAHVRVKSLSRSNFTGHQNETQATKFGILFNAPPGYPVSMKFHGSILNNLNNSLASACRLRAHPVYKDTLVYWNELIHEARRMQRDPGFKQADMLNAAILNLEVELAKRSK</sequence>
<dbReference type="EMBL" id="JAELXS010000013">
    <property type="protein sequence ID" value="MBJ6123460.1"/>
    <property type="molecule type" value="Genomic_DNA"/>
</dbReference>
<accession>A0ABS0XTT6</accession>
<proteinExistence type="predicted"/>
<evidence type="ECO:0000313" key="2">
    <source>
        <dbReference type="Proteomes" id="UP000640426"/>
    </source>
</evidence>
<dbReference type="RefSeq" id="WP_199040946.1">
    <property type="nucleotide sequence ID" value="NZ_JAELXS010000013.1"/>
</dbReference>
<name>A0ABS0XTT6_9SPHN</name>
<organism evidence="1 2">
    <name type="scientific">Sphingomonas mollis</name>
    <dbReference type="NCBI Taxonomy" id="2795726"/>
    <lineage>
        <taxon>Bacteria</taxon>
        <taxon>Pseudomonadati</taxon>
        <taxon>Pseudomonadota</taxon>
        <taxon>Alphaproteobacteria</taxon>
        <taxon>Sphingomonadales</taxon>
        <taxon>Sphingomonadaceae</taxon>
        <taxon>Sphingomonas</taxon>
    </lineage>
</organism>
<comment type="caution">
    <text evidence="1">The sequence shown here is derived from an EMBL/GenBank/DDBJ whole genome shotgun (WGS) entry which is preliminary data.</text>
</comment>
<protein>
    <submittedName>
        <fullName evidence="1">Uncharacterized protein</fullName>
    </submittedName>
</protein>
<reference evidence="2" key="1">
    <citation type="submission" date="2020-12" db="EMBL/GenBank/DDBJ databases">
        <title>Hymenobacter sp.</title>
        <authorList>
            <person name="Kim M.K."/>
        </authorList>
    </citation>
    <scope>NUCLEOTIDE SEQUENCE [LARGE SCALE GENOMIC DNA]</scope>
    <source>
        <strain evidence="2">BT553</strain>
    </source>
</reference>